<comment type="function">
    <text evidence="8">This protein is part of the stalk that links CF(0) to CF(1). It either transmits conformational changes from CF(0) to CF(1) or is implicated in proton conduction.</text>
</comment>
<dbReference type="EMBL" id="FNNC01000002">
    <property type="protein sequence ID" value="SDW45376.1"/>
    <property type="molecule type" value="Genomic_DNA"/>
</dbReference>
<keyword evidence="8" id="KW-1003">Cell membrane</keyword>
<comment type="function">
    <text evidence="8">F(1)F(0) ATP synthase produces ATP from ADP in the presence of a proton or sodium gradient. F-type ATPases consist of two structural domains, F(1) containing the extramembraneous catalytic core and F(0) containing the membrane proton channel, linked together by a central stalk and a peripheral stalk. During catalysis, ATP synthesis in the catalytic domain of F(1) is coupled via a rotary mechanism of the central stalk subunits to proton translocation.</text>
</comment>
<dbReference type="Proteomes" id="UP000199488">
    <property type="component" value="Unassembled WGS sequence"/>
</dbReference>
<dbReference type="HAMAP" id="MF_01416">
    <property type="entry name" value="ATP_synth_delta_bact"/>
    <property type="match status" value="1"/>
</dbReference>
<evidence type="ECO:0000313" key="9">
    <source>
        <dbReference type="EMBL" id="SDW45376.1"/>
    </source>
</evidence>
<proteinExistence type="inferred from homology"/>
<dbReference type="OrthoDB" id="9802471at2"/>
<evidence type="ECO:0000256" key="5">
    <source>
        <dbReference type="ARBA" id="ARBA00023136"/>
    </source>
</evidence>
<evidence type="ECO:0000256" key="1">
    <source>
        <dbReference type="ARBA" id="ARBA00004370"/>
    </source>
</evidence>
<comment type="similarity">
    <text evidence="8">Belongs to the ATPase delta chain family.</text>
</comment>
<accession>A0A1H2TN06</accession>
<reference evidence="9 10" key="1">
    <citation type="submission" date="2016-10" db="EMBL/GenBank/DDBJ databases">
        <authorList>
            <person name="de Groot N.N."/>
        </authorList>
    </citation>
    <scope>NUCLEOTIDE SEQUENCE [LARGE SCALE GENOMIC DNA]</scope>
    <source>
        <strain evidence="9 10">DSM 23126</strain>
    </source>
</reference>
<evidence type="ECO:0000256" key="6">
    <source>
        <dbReference type="ARBA" id="ARBA00023196"/>
    </source>
</evidence>
<dbReference type="PRINTS" id="PR00125">
    <property type="entry name" value="ATPASEDELTA"/>
</dbReference>
<dbReference type="Pfam" id="PF00213">
    <property type="entry name" value="OSCP"/>
    <property type="match status" value="1"/>
</dbReference>
<dbReference type="InterPro" id="IPR000711">
    <property type="entry name" value="ATPase_OSCP/dsu"/>
</dbReference>
<evidence type="ECO:0000256" key="3">
    <source>
        <dbReference type="ARBA" id="ARBA00022781"/>
    </source>
</evidence>
<name>A0A1H2TN06_9BACI</name>
<dbReference type="STRING" id="1122204.SAMN05421781_1493"/>
<evidence type="ECO:0000256" key="4">
    <source>
        <dbReference type="ARBA" id="ARBA00023065"/>
    </source>
</evidence>
<protein>
    <recommendedName>
        <fullName evidence="8">ATP synthase subunit delta</fullName>
    </recommendedName>
    <alternativeName>
        <fullName evidence="8">ATP synthase F(1) sector subunit delta</fullName>
    </alternativeName>
    <alternativeName>
        <fullName evidence="8">F-type ATPase subunit delta</fullName>
        <shortName evidence="8">F-ATPase subunit delta</shortName>
    </alternativeName>
</protein>
<dbReference type="InterPro" id="IPR020781">
    <property type="entry name" value="ATPase_OSCP/d_CS"/>
</dbReference>
<dbReference type="GO" id="GO:0005886">
    <property type="term" value="C:plasma membrane"/>
    <property type="evidence" value="ECO:0007669"/>
    <property type="project" value="UniProtKB-SubCell"/>
</dbReference>
<dbReference type="NCBIfam" id="TIGR01145">
    <property type="entry name" value="ATP_synt_delta"/>
    <property type="match status" value="1"/>
</dbReference>
<keyword evidence="5 8" id="KW-0472">Membrane</keyword>
<dbReference type="InterPro" id="IPR026015">
    <property type="entry name" value="ATP_synth_OSCP/delta_N_sf"/>
</dbReference>
<dbReference type="Gene3D" id="1.10.520.20">
    <property type="entry name" value="N-terminal domain of the delta subunit of the F1F0-ATP synthase"/>
    <property type="match status" value="1"/>
</dbReference>
<evidence type="ECO:0000256" key="2">
    <source>
        <dbReference type="ARBA" id="ARBA00022448"/>
    </source>
</evidence>
<keyword evidence="7 8" id="KW-0066">ATP synthesis</keyword>
<organism evidence="9 10">
    <name type="scientific">Marinococcus luteus</name>
    <dbReference type="NCBI Taxonomy" id="1122204"/>
    <lineage>
        <taxon>Bacteria</taxon>
        <taxon>Bacillati</taxon>
        <taxon>Bacillota</taxon>
        <taxon>Bacilli</taxon>
        <taxon>Bacillales</taxon>
        <taxon>Bacillaceae</taxon>
        <taxon>Marinococcus</taxon>
    </lineage>
</organism>
<dbReference type="NCBIfam" id="NF004403">
    <property type="entry name" value="PRK05758.2-4"/>
    <property type="match status" value="1"/>
</dbReference>
<evidence type="ECO:0000313" key="10">
    <source>
        <dbReference type="Proteomes" id="UP000199488"/>
    </source>
</evidence>
<evidence type="ECO:0000256" key="7">
    <source>
        <dbReference type="ARBA" id="ARBA00023310"/>
    </source>
</evidence>
<keyword evidence="2 8" id="KW-0813">Transport</keyword>
<keyword evidence="10" id="KW-1185">Reference proteome</keyword>
<dbReference type="PROSITE" id="PS00389">
    <property type="entry name" value="ATPASE_DELTA"/>
    <property type="match status" value="1"/>
</dbReference>
<dbReference type="RefSeq" id="WP_091613153.1">
    <property type="nucleotide sequence ID" value="NZ_FNNC01000002.1"/>
</dbReference>
<keyword evidence="3 8" id="KW-0375">Hydrogen ion transport</keyword>
<keyword evidence="6 8" id="KW-0139">CF(1)</keyword>
<comment type="subcellular location">
    <subcellularLocation>
        <location evidence="8">Cell membrane</location>
        <topology evidence="8">Peripheral membrane protein</topology>
    </subcellularLocation>
    <subcellularLocation>
        <location evidence="1">Membrane</location>
    </subcellularLocation>
</comment>
<dbReference type="GO" id="GO:0045259">
    <property type="term" value="C:proton-transporting ATP synthase complex"/>
    <property type="evidence" value="ECO:0007669"/>
    <property type="project" value="UniProtKB-KW"/>
</dbReference>
<sequence>MSNPTLAKRYARALLKSAEEHGALEETKQEWEAMLEVFHAHPEIAQIFRYPSISRERKQSFIASTFGSWSERSRSMMSVLLDRKRLHLIDEVAVEVIALINDRLGIAHAVVYTVKPLTDEEKQAVSRKFAQRVGKRELYIENRVDPSLIGGMKVHIGHTIFDGSIQGQLDRLQREITQTNLS</sequence>
<dbReference type="AlphaFoldDB" id="A0A1H2TN06"/>
<dbReference type="PANTHER" id="PTHR11910">
    <property type="entry name" value="ATP SYNTHASE DELTA CHAIN"/>
    <property type="match status" value="1"/>
</dbReference>
<evidence type="ECO:0000256" key="8">
    <source>
        <dbReference type="HAMAP-Rule" id="MF_01416"/>
    </source>
</evidence>
<gene>
    <name evidence="8" type="primary">atpH</name>
    <name evidence="9" type="ORF">SAMN05421781_1493</name>
</gene>
<keyword evidence="4 8" id="KW-0406">Ion transport</keyword>
<dbReference type="GO" id="GO:0046933">
    <property type="term" value="F:proton-transporting ATP synthase activity, rotational mechanism"/>
    <property type="evidence" value="ECO:0007669"/>
    <property type="project" value="UniProtKB-UniRule"/>
</dbReference>
<dbReference type="SUPFAM" id="SSF47928">
    <property type="entry name" value="N-terminal domain of the delta subunit of the F1F0-ATP synthase"/>
    <property type="match status" value="1"/>
</dbReference>